<dbReference type="EMBL" id="JANSHE010000261">
    <property type="protein sequence ID" value="KAJ3013572.1"/>
    <property type="molecule type" value="Genomic_DNA"/>
</dbReference>
<dbReference type="Proteomes" id="UP001144978">
    <property type="component" value="Unassembled WGS sequence"/>
</dbReference>
<evidence type="ECO:0000313" key="1">
    <source>
        <dbReference type="EMBL" id="KAJ3013572.1"/>
    </source>
</evidence>
<comment type="caution">
    <text evidence="1">The sequence shown here is derived from an EMBL/GenBank/DDBJ whole genome shotgun (WGS) entry which is preliminary data.</text>
</comment>
<organism evidence="1 2">
    <name type="scientific">Trametes sanguinea</name>
    <dbReference type="NCBI Taxonomy" id="158606"/>
    <lineage>
        <taxon>Eukaryota</taxon>
        <taxon>Fungi</taxon>
        <taxon>Dikarya</taxon>
        <taxon>Basidiomycota</taxon>
        <taxon>Agaricomycotina</taxon>
        <taxon>Agaricomycetes</taxon>
        <taxon>Polyporales</taxon>
        <taxon>Polyporaceae</taxon>
        <taxon>Trametes</taxon>
    </lineage>
</organism>
<protein>
    <submittedName>
        <fullName evidence="1">Uncharacterized protein</fullName>
    </submittedName>
</protein>
<name>A0ACC1Q8F4_9APHY</name>
<sequence>MHYNTEELFPPHIFDPPQEAIDHILPHLVWPQRTLHVLGKRAHGHNTIYDLGDGRVLKTGPTVSFDEAKAMIFVRAHTNIPIPKVYMVFNHRGSTHIVMERIDGVALREAQKYDAQGRYAPDSALASTDGLRSIMRELRHFIGELRDLGRRFPSKEPQYGSWPSGLYRNSYFASDLPAAPFQTVSEFHDYWLKRLDKTDNDAETYEDLQRLLSGSACHASTPVLCHGDLAPRNILVKDDRIVGIVDWETFGWYPAFWEEMAARNELMTKRLSEAQRDTFGEISWESEIGVYLRVYSYVTALL</sequence>
<keyword evidence="2" id="KW-1185">Reference proteome</keyword>
<proteinExistence type="predicted"/>
<evidence type="ECO:0000313" key="2">
    <source>
        <dbReference type="Proteomes" id="UP001144978"/>
    </source>
</evidence>
<gene>
    <name evidence="1" type="ORF">NUW54_g1555</name>
</gene>
<accession>A0ACC1Q8F4</accession>
<reference evidence="1" key="1">
    <citation type="submission" date="2022-08" db="EMBL/GenBank/DDBJ databases">
        <title>Genome Sequence of Pycnoporus sanguineus.</title>
        <authorList>
            <person name="Buettner E."/>
        </authorList>
    </citation>
    <scope>NUCLEOTIDE SEQUENCE</scope>
    <source>
        <strain evidence="1">CG-C14</strain>
    </source>
</reference>